<comment type="similarity">
    <text evidence="1">Belongs to the protein-tyrosine phosphatase family. Non-receptor class myotubularin subfamily.</text>
</comment>
<organism evidence="3 4">
    <name type="scientific">Ancylostoma ceylanicum</name>
    <dbReference type="NCBI Taxonomy" id="53326"/>
    <lineage>
        <taxon>Eukaryota</taxon>
        <taxon>Metazoa</taxon>
        <taxon>Ecdysozoa</taxon>
        <taxon>Nematoda</taxon>
        <taxon>Chromadorea</taxon>
        <taxon>Rhabditida</taxon>
        <taxon>Rhabditina</taxon>
        <taxon>Rhabditomorpha</taxon>
        <taxon>Strongyloidea</taxon>
        <taxon>Ancylostomatidae</taxon>
        <taxon>Ancylostomatinae</taxon>
        <taxon>Ancylostoma</taxon>
    </lineage>
</organism>
<evidence type="ECO:0000256" key="1">
    <source>
        <dbReference type="ARBA" id="ARBA00007471"/>
    </source>
</evidence>
<evidence type="ECO:0000313" key="4">
    <source>
        <dbReference type="Proteomes" id="UP000054495"/>
    </source>
</evidence>
<protein>
    <recommendedName>
        <fullName evidence="2">Myotubularin phosphatase domain-containing protein</fullName>
    </recommendedName>
</protein>
<feature type="domain" description="Myotubularin phosphatase" evidence="2">
    <location>
        <begin position="1"/>
        <end position="55"/>
    </location>
</feature>
<dbReference type="EMBL" id="KE126850">
    <property type="protein sequence ID" value="EPB65915.1"/>
    <property type="molecule type" value="Genomic_DNA"/>
</dbReference>
<name>A0A0D6L480_9BILA</name>
<dbReference type="InterPro" id="IPR010569">
    <property type="entry name" value="Myotubularin-like_Pase_dom"/>
</dbReference>
<proteinExistence type="inferred from homology"/>
<gene>
    <name evidence="3" type="ORF">ANCCEY_15008</name>
</gene>
<evidence type="ECO:0000313" key="3">
    <source>
        <dbReference type="EMBL" id="EPB65915.1"/>
    </source>
</evidence>
<keyword evidence="4" id="KW-1185">Reference proteome</keyword>
<dbReference type="SUPFAM" id="SSF52799">
    <property type="entry name" value="(Phosphotyrosine protein) phosphatases II"/>
    <property type="match status" value="1"/>
</dbReference>
<dbReference type="AlphaFoldDB" id="A0A0D6L480"/>
<dbReference type="PROSITE" id="PS51339">
    <property type="entry name" value="PPASE_MYOTUBULARIN"/>
    <property type="match status" value="1"/>
</dbReference>
<evidence type="ECO:0000259" key="2">
    <source>
        <dbReference type="PROSITE" id="PS51339"/>
    </source>
</evidence>
<accession>A0A0D6L480</accession>
<dbReference type="InterPro" id="IPR029021">
    <property type="entry name" value="Prot-tyrosine_phosphatase-like"/>
</dbReference>
<sequence length="107" mass="12963">MKAELGVKRSTVSLWSYVNNPEILRSFVNILYEPRESVIWPSVAPQSIHVWERLFFRWQSDWTEEDYLKKSSAQWRTKERELISRALVLRRDCAYDERKFAQKVRVK</sequence>
<reference evidence="3 4" key="1">
    <citation type="submission" date="2013-05" db="EMBL/GenBank/DDBJ databases">
        <title>Draft genome of the parasitic nematode Anyclostoma ceylanicum.</title>
        <authorList>
            <person name="Mitreva M."/>
        </authorList>
    </citation>
    <scope>NUCLEOTIDE SEQUENCE [LARGE SCALE GENOMIC DNA]</scope>
</reference>
<dbReference type="Proteomes" id="UP000054495">
    <property type="component" value="Unassembled WGS sequence"/>
</dbReference>